<dbReference type="Proteomes" id="UP000663843">
    <property type="component" value="Unassembled WGS sequence"/>
</dbReference>
<comment type="similarity">
    <text evidence="1">Belongs to the DNA2/NAM7 helicase family.</text>
</comment>
<feature type="compositionally biased region" description="Basic and acidic residues" evidence="6">
    <location>
        <begin position="148"/>
        <end position="173"/>
    </location>
</feature>
<sequence>RARIDQQAPKTYVGVDLFYGQNNNVKGIVFVTQSRALLVRVPDNAAKTSAEQYEKRLAEKAEQKPKSPARNKGQKTARTIPERTPYERLRQLLDLNLVAFGMAQISLTLWDTLREKVRGVNLSTVTSSHDDPPPRAIPDPNPPANNGEPEKNDAGKEGKKNSQDFKGEKEGYRGRGGRGRGRSGRNKSEGRDSGSTKGPKMIRVELPEDKEECLDRPVLSPGEVVQQLYPKISRMDINAVFFGQEEESDMVARVAEAISRAWVAYVWELTFFSKSMVAAWIVMGEGEAQRPIEREDMAKGRTNELVSQSQKKRVRASKHQEIRVRTKDGEQKTFYTRRVFGNAKAVKLDENEIAPESPPKNDLRDEKGPLKGKKNGRRQHTFKDLVGGADEFNTRSPHDEKVEPSEVPLFDMDNVDRFQVYGRAEATMPEVARDLFILRLLEGRCALRGPEFEDCEFIRRVWFPNHAQIETGKKREPPPPKERYDWVEGSWGDSDSDEEDPPVDYDTEDEKLGHNLPLTEVERMIPKLKDKINPSQLRVIGRVTAPNAKGRTRATLVHGPPGTGKTSTITAAAIRLVKSGEYVWIVAQSNVGISNVAGKLLDIDFTDFVLIVSEDYFVWSEKQYTRLKPYLVRTIQLKGLIKRFAGKKLVLSTLASLSNRLVEDLVMYKYVPLQNLIIDEASQIDMTSQFMHLFFKHRYILKNVCWFGDPKQLPPYGWSETIKINDIFQVAHLQANSKIMDVSYRLPVPIAKFISKNVYQGKLEASPFHKVIDPTDAILFVDTPKGMEEGEVNGTSSLNQEEADVVVRIAELYYHKEDGDSYEFDIITPYEAQRRLVQNKLKSKGIEKEVFNVDSFQGREADYIITTLTKTTFSSFLTSVNRL</sequence>
<feature type="non-terminal residue" evidence="9">
    <location>
        <position position="1"/>
    </location>
</feature>
<dbReference type="CDD" id="cd18808">
    <property type="entry name" value="SF1_C_Upf1"/>
    <property type="match status" value="1"/>
</dbReference>
<reference evidence="9" key="1">
    <citation type="submission" date="2021-01" db="EMBL/GenBank/DDBJ databases">
        <authorList>
            <person name="Kaushik A."/>
        </authorList>
    </citation>
    <scope>NUCLEOTIDE SEQUENCE</scope>
    <source>
        <strain evidence="9">AG2-2IIIB</strain>
    </source>
</reference>
<feature type="region of interest" description="Disordered" evidence="6">
    <location>
        <begin position="350"/>
        <end position="379"/>
    </location>
</feature>
<keyword evidence="2" id="KW-0547">Nucleotide-binding</keyword>
<feature type="compositionally biased region" description="Basic residues" evidence="6">
    <location>
        <begin position="175"/>
        <end position="185"/>
    </location>
</feature>
<keyword evidence="3" id="KW-0378">Hydrolase</keyword>
<dbReference type="InterPro" id="IPR047187">
    <property type="entry name" value="SF1_C_Upf1"/>
</dbReference>
<dbReference type="CDD" id="cd17934">
    <property type="entry name" value="DEXXQc_Upf1-like"/>
    <property type="match status" value="1"/>
</dbReference>
<dbReference type="PANTHER" id="PTHR43788">
    <property type="entry name" value="DNA2/NAM7 HELICASE FAMILY MEMBER"/>
    <property type="match status" value="1"/>
</dbReference>
<keyword evidence="5" id="KW-0067">ATP-binding</keyword>
<feature type="domain" description="DNA2/NAM7 helicase-like C-terminal" evidence="8">
    <location>
        <begin position="734"/>
        <end position="872"/>
    </location>
</feature>
<dbReference type="InterPro" id="IPR027417">
    <property type="entry name" value="P-loop_NTPase"/>
</dbReference>
<feature type="region of interest" description="Disordered" evidence="6">
    <location>
        <begin position="55"/>
        <end position="83"/>
    </location>
</feature>
<feature type="compositionally biased region" description="Basic and acidic residues" evidence="6">
    <location>
        <begin position="55"/>
        <end position="65"/>
    </location>
</feature>
<feature type="compositionally biased region" description="Pro residues" evidence="6">
    <location>
        <begin position="134"/>
        <end position="143"/>
    </location>
</feature>
<evidence type="ECO:0000256" key="3">
    <source>
        <dbReference type="ARBA" id="ARBA00022801"/>
    </source>
</evidence>
<feature type="region of interest" description="Disordered" evidence="6">
    <location>
        <begin position="301"/>
        <end position="320"/>
    </location>
</feature>
<evidence type="ECO:0000256" key="2">
    <source>
        <dbReference type="ARBA" id="ARBA00022741"/>
    </source>
</evidence>
<keyword evidence="4" id="KW-0347">Helicase</keyword>
<evidence type="ECO:0000256" key="5">
    <source>
        <dbReference type="ARBA" id="ARBA00022840"/>
    </source>
</evidence>
<dbReference type="SUPFAM" id="SSF52540">
    <property type="entry name" value="P-loop containing nucleoside triphosphate hydrolases"/>
    <property type="match status" value="1"/>
</dbReference>
<dbReference type="InterPro" id="IPR041677">
    <property type="entry name" value="DNA2/NAM7_AAA_11"/>
</dbReference>
<feature type="region of interest" description="Disordered" evidence="6">
    <location>
        <begin position="470"/>
        <end position="510"/>
    </location>
</feature>
<evidence type="ECO:0000256" key="6">
    <source>
        <dbReference type="SAM" id="MobiDB-lite"/>
    </source>
</evidence>
<feature type="compositionally biased region" description="Acidic residues" evidence="6">
    <location>
        <begin position="494"/>
        <end position="509"/>
    </location>
</feature>
<accession>A0A8H3CPA1</accession>
<feature type="compositionally biased region" description="Basic and acidic residues" evidence="6">
    <location>
        <begin position="471"/>
        <end position="486"/>
    </location>
</feature>
<feature type="non-terminal residue" evidence="9">
    <location>
        <position position="883"/>
    </location>
</feature>
<dbReference type="GO" id="GO:0005524">
    <property type="term" value="F:ATP binding"/>
    <property type="evidence" value="ECO:0007669"/>
    <property type="project" value="UniProtKB-KW"/>
</dbReference>
<organism evidence="9 10">
    <name type="scientific">Rhizoctonia solani</name>
    <dbReference type="NCBI Taxonomy" id="456999"/>
    <lineage>
        <taxon>Eukaryota</taxon>
        <taxon>Fungi</taxon>
        <taxon>Dikarya</taxon>
        <taxon>Basidiomycota</taxon>
        <taxon>Agaricomycotina</taxon>
        <taxon>Agaricomycetes</taxon>
        <taxon>Cantharellales</taxon>
        <taxon>Ceratobasidiaceae</taxon>
        <taxon>Rhizoctonia</taxon>
    </lineage>
</organism>
<name>A0A8H3CPA1_9AGAM</name>
<dbReference type="Pfam" id="PF13086">
    <property type="entry name" value="AAA_11"/>
    <property type="match status" value="1"/>
</dbReference>
<evidence type="ECO:0000313" key="10">
    <source>
        <dbReference type="Proteomes" id="UP000663843"/>
    </source>
</evidence>
<proteinExistence type="inferred from homology"/>
<feature type="region of interest" description="Disordered" evidence="6">
    <location>
        <begin position="124"/>
        <end position="202"/>
    </location>
</feature>
<dbReference type="InterPro" id="IPR050534">
    <property type="entry name" value="Coronavir_polyprotein_1ab"/>
</dbReference>
<feature type="domain" description="DNA2/NAM7 helicase helicase" evidence="7">
    <location>
        <begin position="532"/>
        <end position="602"/>
    </location>
</feature>
<dbReference type="PANTHER" id="PTHR43788:SF8">
    <property type="entry name" value="DNA-BINDING PROTEIN SMUBP-2"/>
    <property type="match status" value="1"/>
</dbReference>
<feature type="compositionally biased region" description="Basic residues" evidence="6">
    <location>
        <begin position="370"/>
        <end position="379"/>
    </location>
</feature>
<dbReference type="Gene3D" id="3.40.50.300">
    <property type="entry name" value="P-loop containing nucleotide triphosphate hydrolases"/>
    <property type="match status" value="2"/>
</dbReference>
<dbReference type="AlphaFoldDB" id="A0A8H3CPA1"/>
<evidence type="ECO:0000259" key="7">
    <source>
        <dbReference type="Pfam" id="PF13086"/>
    </source>
</evidence>
<evidence type="ECO:0000256" key="4">
    <source>
        <dbReference type="ARBA" id="ARBA00022806"/>
    </source>
</evidence>
<dbReference type="GO" id="GO:0043139">
    <property type="term" value="F:5'-3' DNA helicase activity"/>
    <property type="evidence" value="ECO:0007669"/>
    <property type="project" value="TreeGrafter"/>
</dbReference>
<dbReference type="EMBL" id="CAJMWT010004568">
    <property type="protein sequence ID" value="CAE6492507.1"/>
    <property type="molecule type" value="Genomic_DNA"/>
</dbReference>
<evidence type="ECO:0000313" key="9">
    <source>
        <dbReference type="EMBL" id="CAE6492507.1"/>
    </source>
</evidence>
<evidence type="ECO:0000259" key="8">
    <source>
        <dbReference type="Pfam" id="PF13087"/>
    </source>
</evidence>
<gene>
    <name evidence="9" type="ORF">RDB_LOCUS130927</name>
</gene>
<feature type="compositionally biased region" description="Basic and acidic residues" evidence="6">
    <location>
        <begin position="359"/>
        <end position="369"/>
    </location>
</feature>
<dbReference type="InterPro" id="IPR041679">
    <property type="entry name" value="DNA2/NAM7-like_C"/>
</dbReference>
<dbReference type="GO" id="GO:0016787">
    <property type="term" value="F:hydrolase activity"/>
    <property type="evidence" value="ECO:0007669"/>
    <property type="project" value="UniProtKB-KW"/>
</dbReference>
<protein>
    <submittedName>
        <fullName evidence="9">Uncharacterized protein</fullName>
    </submittedName>
</protein>
<comment type="caution">
    <text evidence="9">The sequence shown here is derived from an EMBL/GenBank/DDBJ whole genome shotgun (WGS) entry which is preliminary data.</text>
</comment>
<evidence type="ECO:0000256" key="1">
    <source>
        <dbReference type="ARBA" id="ARBA00007913"/>
    </source>
</evidence>
<dbReference type="Pfam" id="PF13087">
    <property type="entry name" value="AAA_12"/>
    <property type="match status" value="1"/>
</dbReference>